<reference evidence="1" key="1">
    <citation type="submission" date="2022-08" db="UniProtKB">
        <authorList>
            <consortium name="EnsemblMetazoa"/>
        </authorList>
    </citation>
    <scope>IDENTIFICATION</scope>
    <source>
        <strain evidence="1">Israel</strain>
    </source>
</reference>
<dbReference type="VEuPathDB" id="VectorBase:PPAPM1_011619"/>
<accession>A0A1B0DCU5</accession>
<dbReference type="VEuPathDB" id="VectorBase:PPAI005716"/>
<dbReference type="RefSeq" id="XP_055697040.1">
    <property type="nucleotide sequence ID" value="XM_055841065.1"/>
</dbReference>
<dbReference type="EMBL" id="AJVK01031385">
    <property type="status" value="NOT_ANNOTATED_CDS"/>
    <property type="molecule type" value="Genomic_DNA"/>
</dbReference>
<name>A0A1B0DCU5_PHLPP</name>
<evidence type="ECO:0000313" key="1">
    <source>
        <dbReference type="EnsemblMetazoa" id="PPAI005716-PA"/>
    </source>
</evidence>
<dbReference type="PANTHER" id="PTHR48430:SF1">
    <property type="entry name" value="PARTNER OF XRN-2 PROTEIN 1"/>
    <property type="match status" value="1"/>
</dbReference>
<sequence length="105" mass="12471">MASSVDWNINSYRTTYECDEHWDLRRSFMEAHKDRFPEDELVCLAQTFTNVEFLGCRYPSDTMRLVAELSKDVAKEFRKKRESRLKRTFVQASDAAEAKVKRVRK</sequence>
<dbReference type="OrthoDB" id="2359216at2759"/>
<protein>
    <submittedName>
        <fullName evidence="1">Uncharacterized protein</fullName>
    </submittedName>
</protein>
<organism evidence="1 2">
    <name type="scientific">Phlebotomus papatasi</name>
    <name type="common">Sandfly</name>
    <dbReference type="NCBI Taxonomy" id="29031"/>
    <lineage>
        <taxon>Eukaryota</taxon>
        <taxon>Metazoa</taxon>
        <taxon>Ecdysozoa</taxon>
        <taxon>Arthropoda</taxon>
        <taxon>Hexapoda</taxon>
        <taxon>Insecta</taxon>
        <taxon>Pterygota</taxon>
        <taxon>Neoptera</taxon>
        <taxon>Endopterygota</taxon>
        <taxon>Diptera</taxon>
        <taxon>Nematocera</taxon>
        <taxon>Psychodoidea</taxon>
        <taxon>Psychodidae</taxon>
        <taxon>Phlebotomus</taxon>
        <taxon>Phlebotomus</taxon>
    </lineage>
</organism>
<dbReference type="EnsemblMetazoa" id="PPAI005716-RA">
    <property type="protein sequence ID" value="PPAI005716-PA"/>
    <property type="gene ID" value="PPAI005716"/>
</dbReference>
<keyword evidence="2" id="KW-1185">Reference proteome</keyword>
<dbReference type="Pfam" id="PF11952">
    <property type="entry name" value="XTBD"/>
    <property type="match status" value="1"/>
</dbReference>
<evidence type="ECO:0000313" key="2">
    <source>
        <dbReference type="Proteomes" id="UP000092462"/>
    </source>
</evidence>
<dbReference type="PROSITE" id="PS51827">
    <property type="entry name" value="XTBD"/>
    <property type="match status" value="1"/>
</dbReference>
<dbReference type="AlphaFoldDB" id="A0A1B0DCU5"/>
<dbReference type="Proteomes" id="UP000092462">
    <property type="component" value="Unassembled WGS sequence"/>
</dbReference>
<dbReference type="KEGG" id="ppap:129798093"/>
<proteinExistence type="predicted"/>
<dbReference type="PANTHER" id="PTHR48430">
    <property type="entry name" value="PARTNER OF XRN-2 PROTEIN 1"/>
    <property type="match status" value="1"/>
</dbReference>
<dbReference type="InterPro" id="IPR021859">
    <property type="entry name" value="XTBD"/>
</dbReference>
<dbReference type="GeneID" id="129798093"/>